<gene>
    <name evidence="2" type="ORF">HUT05_32930</name>
</gene>
<dbReference type="AlphaFoldDB" id="A0A7H8TDZ4"/>
<dbReference type="EMBL" id="CP056041">
    <property type="protein sequence ID" value="QKZ21726.1"/>
    <property type="molecule type" value="Genomic_DNA"/>
</dbReference>
<reference evidence="2 3" key="1">
    <citation type="submission" date="2020-06" db="EMBL/GenBank/DDBJ databases">
        <title>Genome mining for natural products.</title>
        <authorList>
            <person name="Zhang B."/>
            <person name="Shi J."/>
            <person name="Ge H."/>
        </authorList>
    </citation>
    <scope>NUCLEOTIDE SEQUENCE [LARGE SCALE GENOMIC DNA]</scope>
    <source>
        <strain evidence="2 3">NA02069</strain>
    </source>
</reference>
<evidence type="ECO:0000256" key="1">
    <source>
        <dbReference type="SAM" id="SignalP"/>
    </source>
</evidence>
<proteinExistence type="predicted"/>
<accession>A0A7H8TDZ4</accession>
<evidence type="ECO:0000313" key="2">
    <source>
        <dbReference type="EMBL" id="QKZ21726.1"/>
    </source>
</evidence>
<sequence>MRRRATAVIAGAAAFSAVLAVAALAVPAAGADQDDSGTKFWNIDVNHDRDYTVGVEAAKKRVFSVSATVSDPSGVRSVSYELWHGADRANADGVLVGSSHCVPLNETTSFCEALVTADPNTNLRSNALAGVWTITPVATDGAGNVTRGDGAYLARIKRPTYMTQTVATPQPVTKGKDLTVKARMTVASWQTHQNAPLIGHQVLLQYRKGTSGPFITLKKIKTDRNGWATTTVKATADGAYRYDFAGTSLTVATNGSADYVDVK</sequence>
<keyword evidence="1" id="KW-0732">Signal</keyword>
<organism evidence="2 3">
    <name type="scientific">Streptomyces chartreusis</name>
    <dbReference type="NCBI Taxonomy" id="1969"/>
    <lineage>
        <taxon>Bacteria</taxon>
        <taxon>Bacillati</taxon>
        <taxon>Actinomycetota</taxon>
        <taxon>Actinomycetes</taxon>
        <taxon>Kitasatosporales</taxon>
        <taxon>Streptomycetaceae</taxon>
        <taxon>Streptomyces</taxon>
    </lineage>
</organism>
<dbReference type="RefSeq" id="WP_176577220.1">
    <property type="nucleotide sequence ID" value="NZ_CBDRGH010000002.1"/>
</dbReference>
<keyword evidence="3" id="KW-1185">Reference proteome</keyword>
<dbReference type="Proteomes" id="UP000509418">
    <property type="component" value="Chromosome"/>
</dbReference>
<protein>
    <recommendedName>
        <fullName evidence="4">Calcium-binding protein</fullName>
    </recommendedName>
</protein>
<evidence type="ECO:0000313" key="3">
    <source>
        <dbReference type="Proteomes" id="UP000509418"/>
    </source>
</evidence>
<feature type="signal peptide" evidence="1">
    <location>
        <begin position="1"/>
        <end position="31"/>
    </location>
</feature>
<evidence type="ECO:0008006" key="4">
    <source>
        <dbReference type="Google" id="ProtNLM"/>
    </source>
</evidence>
<feature type="chain" id="PRO_5028915943" description="Calcium-binding protein" evidence="1">
    <location>
        <begin position="32"/>
        <end position="263"/>
    </location>
</feature>
<name>A0A7H8TDZ4_STRCX</name>